<gene>
    <name evidence="6" type="ORF">SAMN02799615_00308</name>
</gene>
<dbReference type="Proteomes" id="UP000199477">
    <property type="component" value="Unassembled WGS sequence"/>
</dbReference>
<protein>
    <submittedName>
        <fullName evidence="6">ABC-2 type transport system ATP-binding protein</fullName>
    </submittedName>
</protein>
<evidence type="ECO:0000256" key="3">
    <source>
        <dbReference type="ARBA" id="ARBA00022741"/>
    </source>
</evidence>
<evidence type="ECO:0000256" key="1">
    <source>
        <dbReference type="ARBA" id="ARBA00005417"/>
    </source>
</evidence>
<dbReference type="PROSITE" id="PS00211">
    <property type="entry name" value="ABC_TRANSPORTER_1"/>
    <property type="match status" value="1"/>
</dbReference>
<dbReference type="GO" id="GO:0016887">
    <property type="term" value="F:ATP hydrolysis activity"/>
    <property type="evidence" value="ECO:0007669"/>
    <property type="project" value="InterPro"/>
</dbReference>
<proteinExistence type="inferred from homology"/>
<evidence type="ECO:0000256" key="4">
    <source>
        <dbReference type="ARBA" id="ARBA00022840"/>
    </source>
</evidence>
<dbReference type="Pfam" id="PF00005">
    <property type="entry name" value="ABC_tran"/>
    <property type="match status" value="1"/>
</dbReference>
<dbReference type="PROSITE" id="PS50893">
    <property type="entry name" value="ABC_TRANSPORTER_2"/>
    <property type="match status" value="1"/>
</dbReference>
<dbReference type="STRING" id="500610.SAMN02799615_00308"/>
<dbReference type="EMBL" id="FONH01000001">
    <property type="protein sequence ID" value="SFE08280.1"/>
    <property type="molecule type" value="Genomic_DNA"/>
</dbReference>
<keyword evidence="4 6" id="KW-0067">ATP-binding</keyword>
<dbReference type="InterPro" id="IPR003439">
    <property type="entry name" value="ABC_transporter-like_ATP-bd"/>
</dbReference>
<reference evidence="7" key="1">
    <citation type="submission" date="2016-10" db="EMBL/GenBank/DDBJ databases">
        <authorList>
            <person name="Varghese N."/>
            <person name="Submissions S."/>
        </authorList>
    </citation>
    <scope>NUCLEOTIDE SEQUENCE [LARGE SCALE GENOMIC DNA]</scope>
    <source>
        <strain evidence="7">UNC178MFTsu3.1</strain>
    </source>
</reference>
<keyword evidence="7" id="KW-1185">Reference proteome</keyword>
<dbReference type="SUPFAM" id="SSF52540">
    <property type="entry name" value="P-loop containing nucleoside triphosphate hydrolases"/>
    <property type="match status" value="1"/>
</dbReference>
<feature type="domain" description="ABC transporter" evidence="5">
    <location>
        <begin position="4"/>
        <end position="231"/>
    </location>
</feature>
<keyword evidence="3" id="KW-0547">Nucleotide-binding</keyword>
<name>A0A1I1XRU7_9GAMM</name>
<organism evidence="6 7">
    <name type="scientific">Dyella marensis</name>
    <dbReference type="NCBI Taxonomy" id="500610"/>
    <lineage>
        <taxon>Bacteria</taxon>
        <taxon>Pseudomonadati</taxon>
        <taxon>Pseudomonadota</taxon>
        <taxon>Gammaproteobacteria</taxon>
        <taxon>Lysobacterales</taxon>
        <taxon>Rhodanobacteraceae</taxon>
        <taxon>Dyella</taxon>
    </lineage>
</organism>
<dbReference type="SMART" id="SM00382">
    <property type="entry name" value="AAA"/>
    <property type="match status" value="1"/>
</dbReference>
<dbReference type="Gene3D" id="3.40.50.300">
    <property type="entry name" value="P-loop containing nucleotide triphosphate hydrolases"/>
    <property type="match status" value="1"/>
</dbReference>
<dbReference type="InterPro" id="IPR027417">
    <property type="entry name" value="P-loop_NTPase"/>
</dbReference>
<evidence type="ECO:0000313" key="6">
    <source>
        <dbReference type="EMBL" id="SFE08280.1"/>
    </source>
</evidence>
<dbReference type="InterPro" id="IPR003593">
    <property type="entry name" value="AAA+_ATPase"/>
</dbReference>
<dbReference type="GO" id="GO:0005524">
    <property type="term" value="F:ATP binding"/>
    <property type="evidence" value="ECO:0007669"/>
    <property type="project" value="UniProtKB-KW"/>
</dbReference>
<dbReference type="InterPro" id="IPR017871">
    <property type="entry name" value="ABC_transporter-like_CS"/>
</dbReference>
<sequence length="302" mass="33146">MLAIQTRGLTRRFDGRHGVTDLALEVPAGSVYGFLGPNGAGKTTTIRLLLALLREEAGEIRLFGEPLSWTRRAPLSEVGSMVETPSLYPHLSGRDNLEVTRLLLDGETASIDEALALVGLTADAERRVREYSLGMRQRLGIALALMRRPRLLVLDEPTNGLDPAGIVELRALLLRLAGERGITIFLSSHLLSEVEQIASHVGVLHQGQLLFQGTQESLRRRHGDPLAIRCGDARAVCDSLAHLGEQPQLLDEGTVSVPAPRRADHEINRCLIERGHAIHAFGRRPHSLETLFFELTGQEART</sequence>
<dbReference type="PANTHER" id="PTHR43335:SF4">
    <property type="entry name" value="ABC TRANSPORTER, ATP-BINDING PROTEIN"/>
    <property type="match status" value="1"/>
</dbReference>
<evidence type="ECO:0000259" key="5">
    <source>
        <dbReference type="PROSITE" id="PS50893"/>
    </source>
</evidence>
<evidence type="ECO:0000256" key="2">
    <source>
        <dbReference type="ARBA" id="ARBA00022448"/>
    </source>
</evidence>
<accession>A0A1I1XRU7</accession>
<comment type="similarity">
    <text evidence="1">Belongs to the ABC transporter superfamily.</text>
</comment>
<dbReference type="RefSeq" id="WP_026634331.1">
    <property type="nucleotide sequence ID" value="NZ_FONH01000001.1"/>
</dbReference>
<dbReference type="AlphaFoldDB" id="A0A1I1XRU7"/>
<evidence type="ECO:0000313" key="7">
    <source>
        <dbReference type="Proteomes" id="UP000199477"/>
    </source>
</evidence>
<dbReference type="PANTHER" id="PTHR43335">
    <property type="entry name" value="ABC TRANSPORTER, ATP-BINDING PROTEIN"/>
    <property type="match status" value="1"/>
</dbReference>
<keyword evidence="2" id="KW-0813">Transport</keyword>